<dbReference type="EMBL" id="SGBD01000002">
    <property type="protein sequence ID" value="RZD14618.1"/>
    <property type="molecule type" value="Genomic_DNA"/>
</dbReference>
<dbReference type="NCBIfam" id="NF003625">
    <property type="entry name" value="PRK05265.1-3"/>
    <property type="match status" value="1"/>
</dbReference>
<feature type="binding site" evidence="4">
    <location>
        <begin position="8"/>
        <end position="9"/>
    </location>
    <ligand>
        <name>1-deoxy-D-xylulose 5-phosphate</name>
        <dbReference type="ChEBI" id="CHEBI:57792"/>
    </ligand>
</feature>
<dbReference type="EC" id="2.6.99.2" evidence="4 5"/>
<comment type="similarity">
    <text evidence="4">Belongs to the PNP synthase family.</text>
</comment>
<dbReference type="Proteomes" id="UP000320813">
    <property type="component" value="Unassembled WGS sequence"/>
</dbReference>
<feature type="binding site" evidence="4">
    <location>
        <position position="98"/>
    </location>
    <ligand>
        <name>1-deoxy-D-xylulose 5-phosphate</name>
        <dbReference type="ChEBI" id="CHEBI:57792"/>
    </ligand>
</feature>
<dbReference type="InterPro" id="IPR036130">
    <property type="entry name" value="Pyridoxine-5'_phos_synth"/>
</dbReference>
<evidence type="ECO:0000313" key="7">
    <source>
        <dbReference type="Proteomes" id="UP000320813"/>
    </source>
</evidence>
<feature type="binding site" evidence="4">
    <location>
        <position position="190"/>
    </location>
    <ligand>
        <name>3-amino-2-oxopropyl phosphate</name>
        <dbReference type="ChEBI" id="CHEBI:57279"/>
    </ligand>
</feature>
<dbReference type="GO" id="GO:0033856">
    <property type="term" value="F:pyridoxine 5'-phosphate synthase activity"/>
    <property type="evidence" value="ECO:0007669"/>
    <property type="project" value="UniProtKB-UniRule"/>
</dbReference>
<dbReference type="InterPro" id="IPR013785">
    <property type="entry name" value="Aldolase_TIM"/>
</dbReference>
<comment type="pathway">
    <text evidence="4">Cofactor biosynthesis; pyridoxine 5'-phosphate biosynthesis; pyridoxine 5'-phosphate from D-erythrose 4-phosphate: step 5/5.</text>
</comment>
<name>A0A519BBM7_9DELT</name>
<protein>
    <recommendedName>
        <fullName evidence="4 5">Pyridoxine 5'-phosphate synthase</fullName>
        <shortName evidence="4">PNP synthase</shortName>
        <ecNumber evidence="4 5">2.6.99.2</ecNumber>
    </recommendedName>
</protein>
<evidence type="ECO:0000256" key="5">
    <source>
        <dbReference type="NCBIfam" id="TIGR00559"/>
    </source>
</evidence>
<feature type="active site" description="Proton acceptor" evidence="4">
    <location>
        <position position="42"/>
    </location>
</feature>
<dbReference type="HAMAP" id="MF_00279">
    <property type="entry name" value="PdxJ"/>
    <property type="match status" value="1"/>
</dbReference>
<dbReference type="PANTHER" id="PTHR30456">
    <property type="entry name" value="PYRIDOXINE 5'-PHOSPHATE SYNTHASE"/>
    <property type="match status" value="1"/>
</dbReference>
<dbReference type="SUPFAM" id="SSF63892">
    <property type="entry name" value="Pyridoxine 5'-phosphate synthase"/>
    <property type="match status" value="1"/>
</dbReference>
<keyword evidence="1 4" id="KW-0963">Cytoplasm</keyword>
<dbReference type="NCBIfam" id="TIGR00559">
    <property type="entry name" value="pdxJ"/>
    <property type="match status" value="1"/>
</dbReference>
<feature type="binding site" evidence="4">
    <location>
        <position position="49"/>
    </location>
    <ligand>
        <name>1-deoxy-D-xylulose 5-phosphate</name>
        <dbReference type="ChEBI" id="CHEBI:57792"/>
    </ligand>
</feature>
<sequence length="253" mass="28156">MELGVNIDHVATLRNARGGIFPSPVHAAFVALEAGAFNITCHLREDRRHIKDEDVRLISSLTKKLNLEMAAEDDIIKIALEIMPGSVTFVPERRQELTTEGGLNVLNDIKRYEEINKEFKSKNITVSAFIEPDLKQVEASKKGGFDFIEIHTGSYADKIRLKEKSAELERIKTAIDFASKIELKVNAGHGLDYKNIYSVALLDGIFEFNIGFSIISHSLFVGLGDAVKEMLKIIKSAEFSKLKDAASKNTYGD</sequence>
<keyword evidence="2 4" id="KW-0808">Transferase</keyword>
<dbReference type="GO" id="GO:0008615">
    <property type="term" value="P:pyridoxine biosynthetic process"/>
    <property type="evidence" value="ECO:0007669"/>
    <property type="project" value="UniProtKB-UniRule"/>
</dbReference>
<dbReference type="PANTHER" id="PTHR30456:SF0">
    <property type="entry name" value="PYRIDOXINE 5'-PHOSPHATE SYNTHASE"/>
    <property type="match status" value="1"/>
</dbReference>
<keyword evidence="3 4" id="KW-0664">Pyridoxine biosynthesis</keyword>
<dbReference type="CDD" id="cd00003">
    <property type="entry name" value="PNPsynthase"/>
    <property type="match status" value="1"/>
</dbReference>
<dbReference type="AlphaFoldDB" id="A0A519BBM7"/>
<feature type="binding site" evidence="4">
    <location>
        <position position="6"/>
    </location>
    <ligand>
        <name>3-amino-2-oxopropyl phosphate</name>
        <dbReference type="ChEBI" id="CHEBI:57279"/>
    </ligand>
</feature>
<feature type="active site" description="Proton donor" evidence="4">
    <location>
        <position position="189"/>
    </location>
</feature>
<dbReference type="Gene3D" id="3.20.20.70">
    <property type="entry name" value="Aldolase class I"/>
    <property type="match status" value="1"/>
</dbReference>
<dbReference type="UniPathway" id="UPA00244">
    <property type="reaction ID" value="UER00313"/>
</dbReference>
<evidence type="ECO:0000256" key="3">
    <source>
        <dbReference type="ARBA" id="ARBA00023096"/>
    </source>
</evidence>
<organism evidence="6 7">
    <name type="scientific">Candidatus Acidulodesulfobacterium ferriphilum</name>
    <dbReference type="NCBI Taxonomy" id="2597223"/>
    <lineage>
        <taxon>Bacteria</taxon>
        <taxon>Deltaproteobacteria</taxon>
        <taxon>Candidatus Acidulodesulfobacterales</taxon>
        <taxon>Candidatus Acidulodesulfobacterium</taxon>
    </lineage>
</organism>
<evidence type="ECO:0000256" key="1">
    <source>
        <dbReference type="ARBA" id="ARBA00022490"/>
    </source>
</evidence>
<evidence type="ECO:0000256" key="2">
    <source>
        <dbReference type="ARBA" id="ARBA00022679"/>
    </source>
</evidence>
<comment type="subunit">
    <text evidence="4">Homooctamer; tetramer of dimers.</text>
</comment>
<evidence type="ECO:0000313" key="6">
    <source>
        <dbReference type="EMBL" id="RZD14618.1"/>
    </source>
</evidence>
<comment type="caution">
    <text evidence="6">The sequence shown here is derived from an EMBL/GenBank/DDBJ whole genome shotgun (WGS) entry which is preliminary data.</text>
</comment>
<feature type="binding site" evidence="4">
    <location>
        <position position="17"/>
    </location>
    <ligand>
        <name>3-amino-2-oxopropyl phosphate</name>
        <dbReference type="ChEBI" id="CHEBI:57279"/>
    </ligand>
</feature>
<evidence type="ECO:0000256" key="4">
    <source>
        <dbReference type="HAMAP-Rule" id="MF_00279"/>
    </source>
</evidence>
<feature type="binding site" evidence="4">
    <location>
        <begin position="211"/>
        <end position="212"/>
    </location>
    <ligand>
        <name>3-amino-2-oxopropyl phosphate</name>
        <dbReference type="ChEBI" id="CHEBI:57279"/>
    </ligand>
</feature>
<feature type="binding site" evidence="4">
    <location>
        <position position="44"/>
    </location>
    <ligand>
        <name>1-deoxy-D-xylulose 5-phosphate</name>
        <dbReference type="ChEBI" id="CHEBI:57792"/>
    </ligand>
</feature>
<dbReference type="NCBIfam" id="NF003627">
    <property type="entry name" value="PRK05265.1-5"/>
    <property type="match status" value="1"/>
</dbReference>
<proteinExistence type="inferred from homology"/>
<feature type="site" description="Transition state stabilizer" evidence="4">
    <location>
        <position position="149"/>
    </location>
</feature>
<dbReference type="GO" id="GO:0005829">
    <property type="term" value="C:cytosol"/>
    <property type="evidence" value="ECO:0007669"/>
    <property type="project" value="TreeGrafter"/>
</dbReference>
<accession>A0A519BBM7</accession>
<reference evidence="6 7" key="1">
    <citation type="submission" date="2019-01" db="EMBL/GenBank/DDBJ databases">
        <title>Insights into ecological role of a new deltaproteobacterial order Candidatus Sinidesulfobacterales (Sva0485) by metagenomics and metatranscriptomics.</title>
        <authorList>
            <person name="Tan S."/>
            <person name="Liu J."/>
            <person name="Fang Y."/>
            <person name="Hedlund B.P."/>
            <person name="Lian Z.H."/>
            <person name="Huang L.Y."/>
            <person name="Li J.T."/>
            <person name="Huang L.N."/>
            <person name="Li W.J."/>
            <person name="Jiang H.C."/>
            <person name="Dong H.L."/>
            <person name="Shu W.S."/>
        </authorList>
    </citation>
    <scope>NUCLEOTIDE SEQUENCE [LARGE SCALE GENOMIC DNA]</scope>
    <source>
        <strain evidence="6">AP3</strain>
    </source>
</reference>
<gene>
    <name evidence="4" type="primary">pdxJ</name>
    <name evidence="6" type="ORF">EVJ47_05480</name>
</gene>
<dbReference type="InterPro" id="IPR004569">
    <property type="entry name" value="PyrdxlP_synth_PdxJ"/>
</dbReference>
<comment type="function">
    <text evidence="4">Catalyzes the complicated ring closure reaction between the two acyclic compounds 1-deoxy-D-xylulose-5-phosphate (DXP) and 3-amino-2-oxopropyl phosphate (1-amino-acetone-3-phosphate or AAP) to form pyridoxine 5'-phosphate (PNP) and inorganic phosphate.</text>
</comment>
<comment type="subcellular location">
    <subcellularLocation>
        <location evidence="4">Cytoplasm</location>
    </subcellularLocation>
</comment>
<dbReference type="Pfam" id="PF03740">
    <property type="entry name" value="PdxJ"/>
    <property type="match status" value="1"/>
</dbReference>
<feature type="active site" description="Proton acceptor" evidence="4">
    <location>
        <position position="68"/>
    </location>
</feature>
<comment type="catalytic activity">
    <reaction evidence="4">
        <text>3-amino-2-oxopropyl phosphate + 1-deoxy-D-xylulose 5-phosphate = pyridoxine 5'-phosphate + phosphate + 2 H2O + H(+)</text>
        <dbReference type="Rhea" id="RHEA:15265"/>
        <dbReference type="ChEBI" id="CHEBI:15377"/>
        <dbReference type="ChEBI" id="CHEBI:15378"/>
        <dbReference type="ChEBI" id="CHEBI:43474"/>
        <dbReference type="ChEBI" id="CHEBI:57279"/>
        <dbReference type="ChEBI" id="CHEBI:57792"/>
        <dbReference type="ChEBI" id="CHEBI:58589"/>
        <dbReference type="EC" id="2.6.99.2"/>
    </reaction>
</comment>